<dbReference type="InterPro" id="IPR023393">
    <property type="entry name" value="START-like_dom_sf"/>
</dbReference>
<dbReference type="CDD" id="cd07817">
    <property type="entry name" value="SRPBCC_8"/>
    <property type="match status" value="1"/>
</dbReference>
<dbReference type="SUPFAM" id="SSF55961">
    <property type="entry name" value="Bet v1-like"/>
    <property type="match status" value="1"/>
</dbReference>
<dbReference type="Proteomes" id="UP000605992">
    <property type="component" value="Unassembled WGS sequence"/>
</dbReference>
<feature type="transmembrane region" description="Helical" evidence="1">
    <location>
        <begin position="103"/>
        <end position="122"/>
    </location>
</feature>
<evidence type="ECO:0000256" key="1">
    <source>
        <dbReference type="SAM" id="Phobius"/>
    </source>
</evidence>
<dbReference type="EMBL" id="BOOR01000060">
    <property type="protein sequence ID" value="GII58086.1"/>
    <property type="molecule type" value="Genomic_DNA"/>
</dbReference>
<evidence type="ECO:0000313" key="4">
    <source>
        <dbReference type="Proteomes" id="UP000605992"/>
    </source>
</evidence>
<name>A0A8J3XZM4_9ACTN</name>
<dbReference type="InterPro" id="IPR047137">
    <property type="entry name" value="ORF3"/>
</dbReference>
<keyword evidence="1" id="KW-0812">Transmembrane</keyword>
<accession>A0A8J3XZM4</accession>
<reference evidence="3" key="1">
    <citation type="submission" date="2021-01" db="EMBL/GenBank/DDBJ databases">
        <title>Whole genome shotgun sequence of Planotetraspora thailandica NBRC 104271.</title>
        <authorList>
            <person name="Komaki H."/>
            <person name="Tamura T."/>
        </authorList>
    </citation>
    <scope>NUCLEOTIDE SEQUENCE</scope>
    <source>
        <strain evidence="3">NBRC 104271</strain>
    </source>
</reference>
<protein>
    <recommendedName>
        <fullName evidence="2">Coenzyme Q-binding protein COQ10 START domain-containing protein</fullName>
    </recommendedName>
</protein>
<feature type="domain" description="Coenzyme Q-binding protein COQ10 START" evidence="2">
    <location>
        <begin position="153"/>
        <end position="275"/>
    </location>
</feature>
<proteinExistence type="predicted"/>
<organism evidence="3 4">
    <name type="scientific">Planotetraspora thailandica</name>
    <dbReference type="NCBI Taxonomy" id="487172"/>
    <lineage>
        <taxon>Bacteria</taxon>
        <taxon>Bacillati</taxon>
        <taxon>Actinomycetota</taxon>
        <taxon>Actinomycetes</taxon>
        <taxon>Streptosporangiales</taxon>
        <taxon>Streptosporangiaceae</taxon>
        <taxon>Planotetraspora</taxon>
    </lineage>
</organism>
<dbReference type="RefSeq" id="WP_239119522.1">
    <property type="nucleotide sequence ID" value="NZ_BOOR01000060.1"/>
</dbReference>
<dbReference type="PANTHER" id="PTHR33824:SF7">
    <property type="entry name" value="POLYKETIDE CYCLASE_DEHYDRASE AND LIPID TRANSPORT SUPERFAMILY PROTEIN"/>
    <property type="match status" value="1"/>
</dbReference>
<sequence>MSDTHDPMADRLAHMLGWAGVALGAMQVAAPRVVARVIGVDDSPAARATVPLAGMRNLLHAETLLRGRKHSVGLWSRLAGDAADVTSLSAAMARRTGKRRRRVAAVTGVVLAVTAADVYAVLRARRSRQRVAGKEQGEARGVMSVRAAITVRRPRPEVYEFWHDFENFPRFMVHVDSVDMSDGQTHWRVRGPAGRAVEWDAAIVEDRRDELIAWSSSKSSLVPNSGSVRFDDAPGGRGTEVRVNLRYHLPGGRMAAAIARLLGEHPDQQVQDDLRRFKQVMETGEVVRSEGSPEGTRALRQALQRRAQPVA</sequence>
<evidence type="ECO:0000313" key="3">
    <source>
        <dbReference type="EMBL" id="GII58086.1"/>
    </source>
</evidence>
<dbReference type="PANTHER" id="PTHR33824">
    <property type="entry name" value="POLYKETIDE CYCLASE/DEHYDRASE AND LIPID TRANSPORT SUPERFAMILY PROTEIN"/>
    <property type="match status" value="1"/>
</dbReference>
<keyword evidence="1" id="KW-0472">Membrane</keyword>
<feature type="transmembrane region" description="Helical" evidence="1">
    <location>
        <begin position="12"/>
        <end position="30"/>
    </location>
</feature>
<dbReference type="AlphaFoldDB" id="A0A8J3XZM4"/>
<keyword evidence="1" id="KW-1133">Transmembrane helix</keyword>
<evidence type="ECO:0000259" key="2">
    <source>
        <dbReference type="Pfam" id="PF03364"/>
    </source>
</evidence>
<dbReference type="Gene3D" id="3.30.530.20">
    <property type="match status" value="1"/>
</dbReference>
<dbReference type="InterPro" id="IPR005031">
    <property type="entry name" value="COQ10_START"/>
</dbReference>
<keyword evidence="4" id="KW-1185">Reference proteome</keyword>
<dbReference type="Pfam" id="PF03364">
    <property type="entry name" value="Polyketide_cyc"/>
    <property type="match status" value="1"/>
</dbReference>
<gene>
    <name evidence="3" type="ORF">Pth03_64750</name>
</gene>
<comment type="caution">
    <text evidence="3">The sequence shown here is derived from an EMBL/GenBank/DDBJ whole genome shotgun (WGS) entry which is preliminary data.</text>
</comment>